<name>A0ABR8GPV0_9CYAN</name>
<dbReference type="Proteomes" id="UP000660380">
    <property type="component" value="Unassembled WGS sequence"/>
</dbReference>
<organism evidence="1 2">
    <name type="scientific">Scytonema hofmannii FACHB-248</name>
    <dbReference type="NCBI Taxonomy" id="1842502"/>
    <lineage>
        <taxon>Bacteria</taxon>
        <taxon>Bacillati</taxon>
        <taxon>Cyanobacteriota</taxon>
        <taxon>Cyanophyceae</taxon>
        <taxon>Nostocales</taxon>
        <taxon>Scytonemataceae</taxon>
        <taxon>Scytonema</taxon>
    </lineage>
</organism>
<evidence type="ECO:0000313" key="2">
    <source>
        <dbReference type="Proteomes" id="UP000660380"/>
    </source>
</evidence>
<comment type="caution">
    <text evidence="1">The sequence shown here is derived from an EMBL/GenBank/DDBJ whole genome shotgun (WGS) entry which is preliminary data.</text>
</comment>
<evidence type="ECO:0000313" key="1">
    <source>
        <dbReference type="EMBL" id="MBD2605079.1"/>
    </source>
</evidence>
<accession>A0ABR8GPV0</accession>
<proteinExistence type="predicted"/>
<reference evidence="1 2" key="1">
    <citation type="journal article" date="2020" name="ISME J.">
        <title>Comparative genomics reveals insights into cyanobacterial evolution and habitat adaptation.</title>
        <authorList>
            <person name="Chen M.Y."/>
            <person name="Teng W.K."/>
            <person name="Zhao L."/>
            <person name="Hu C.X."/>
            <person name="Zhou Y.K."/>
            <person name="Han B.P."/>
            <person name="Song L.R."/>
            <person name="Shu W.S."/>
        </authorList>
    </citation>
    <scope>NUCLEOTIDE SEQUENCE [LARGE SCALE GENOMIC DNA]</scope>
    <source>
        <strain evidence="1 2">FACHB-248</strain>
    </source>
</reference>
<protein>
    <submittedName>
        <fullName evidence="1">Uncharacterized protein</fullName>
    </submittedName>
</protein>
<dbReference type="RefSeq" id="WP_029632490.1">
    <property type="nucleotide sequence ID" value="NZ_JACJTA010000018.1"/>
</dbReference>
<gene>
    <name evidence="1" type="ORF">H6G81_11185</name>
</gene>
<sequence length="170" mass="19645">MLDLIKIQSIARSYSPQELFAALVWQREFNQFDGEEVISDLCEHSDLWASFLFTKPIFTSDENGLSFGGMIDTLLAMANYRPMPETSIIHFVVYPADTLYILTENQDTKVSQLLDLGKKWRADSVEIIDGTNEDYSFRLKRGLRTRLEGALWGNDVQHDHDAVIVCYWWD</sequence>
<dbReference type="EMBL" id="JACJTA010000018">
    <property type="protein sequence ID" value="MBD2605079.1"/>
    <property type="molecule type" value="Genomic_DNA"/>
</dbReference>
<keyword evidence="2" id="KW-1185">Reference proteome</keyword>